<gene>
    <name evidence="1" type="ORF">NCTC11923_01319</name>
</gene>
<evidence type="ECO:0000313" key="1">
    <source>
        <dbReference type="EMBL" id="VEG74681.1"/>
    </source>
</evidence>
<dbReference type="AlphaFoldDB" id="A0A448KCN4"/>
<accession>A0A448KCN4</accession>
<evidence type="ECO:0000313" key="2">
    <source>
        <dbReference type="Proteomes" id="UP000276899"/>
    </source>
</evidence>
<dbReference type="Proteomes" id="UP000276899">
    <property type="component" value="Chromosome"/>
</dbReference>
<dbReference type="EMBL" id="LR134363">
    <property type="protein sequence ID" value="VEG74681.1"/>
    <property type="molecule type" value="Genomic_DNA"/>
</dbReference>
<sequence>MEPRTWFIDTSVLDHLVNVPGWSKEGEERECVLRTLKERTEAGHTFLLPITAVVETGNHICQVKSGDRRAAAERFANILHMVVNKQSPWVLDEVQWDGDFLRAFLDGGGTGESWIDLASRGVGGGDLSVLVERRQYCERAGLEVSAVGIWTLDKELAARS</sequence>
<dbReference type="KEGG" id="asla:NCTC11923_01319"/>
<proteinExistence type="predicted"/>
<protein>
    <recommendedName>
        <fullName evidence="3">PIN domain-containing protein</fullName>
    </recommendedName>
</protein>
<dbReference type="RefSeq" id="WP_026427337.1">
    <property type="nucleotide sequence ID" value="NZ_CBCRWE010000004.1"/>
</dbReference>
<keyword evidence="2" id="KW-1185">Reference proteome</keyword>
<organism evidence="1 2">
    <name type="scientific">Actinomyces slackii</name>
    <dbReference type="NCBI Taxonomy" id="52774"/>
    <lineage>
        <taxon>Bacteria</taxon>
        <taxon>Bacillati</taxon>
        <taxon>Actinomycetota</taxon>
        <taxon>Actinomycetes</taxon>
        <taxon>Actinomycetales</taxon>
        <taxon>Actinomycetaceae</taxon>
        <taxon>Actinomyces</taxon>
    </lineage>
</organism>
<name>A0A448KCN4_9ACTO</name>
<evidence type="ECO:0008006" key="3">
    <source>
        <dbReference type="Google" id="ProtNLM"/>
    </source>
</evidence>
<dbReference type="STRING" id="1278298.GCA_000428685_02519"/>
<reference evidence="1 2" key="1">
    <citation type="submission" date="2018-12" db="EMBL/GenBank/DDBJ databases">
        <authorList>
            <consortium name="Pathogen Informatics"/>
        </authorList>
    </citation>
    <scope>NUCLEOTIDE SEQUENCE [LARGE SCALE GENOMIC DNA]</scope>
    <source>
        <strain evidence="1 2">NCTC11923</strain>
    </source>
</reference>